<keyword evidence="5 8" id="KW-0808">Transferase</keyword>
<evidence type="ECO:0000256" key="2">
    <source>
        <dbReference type="ARBA" id="ARBA00004777"/>
    </source>
</evidence>
<dbReference type="GO" id="GO:0005829">
    <property type="term" value="C:cytosol"/>
    <property type="evidence" value="ECO:0007669"/>
    <property type="project" value="TreeGrafter"/>
</dbReference>
<dbReference type="PANTHER" id="PTHR11680:SF35">
    <property type="entry name" value="SERINE HYDROXYMETHYLTRANSFERASE 1"/>
    <property type="match status" value="1"/>
</dbReference>
<dbReference type="GO" id="GO:0030170">
    <property type="term" value="F:pyridoxal phosphate binding"/>
    <property type="evidence" value="ECO:0007669"/>
    <property type="project" value="InterPro"/>
</dbReference>
<dbReference type="PIRSF" id="PIRSF000412">
    <property type="entry name" value="SHMT"/>
    <property type="match status" value="1"/>
</dbReference>
<accession>A0AAW2H6U9</accession>
<dbReference type="EC" id="2.1.2.1" evidence="8"/>
<dbReference type="GO" id="GO:0019264">
    <property type="term" value="P:glycine biosynthetic process from serine"/>
    <property type="evidence" value="ECO:0007669"/>
    <property type="project" value="InterPro"/>
</dbReference>
<evidence type="ECO:0000256" key="7">
    <source>
        <dbReference type="PIRSR" id="PIRSR000412-50"/>
    </source>
</evidence>
<dbReference type="Gene3D" id="3.40.640.10">
    <property type="entry name" value="Type I PLP-dependent aspartate aminotransferase-like (Major domain)"/>
    <property type="match status" value="2"/>
</dbReference>
<dbReference type="InterPro" id="IPR039429">
    <property type="entry name" value="SHMT-like_dom"/>
</dbReference>
<evidence type="ECO:0000256" key="8">
    <source>
        <dbReference type="RuleBase" id="RU000585"/>
    </source>
</evidence>
<dbReference type="EMBL" id="JARGDH010000034">
    <property type="protein sequence ID" value="KAL0264027.1"/>
    <property type="molecule type" value="Genomic_DNA"/>
</dbReference>
<dbReference type="InterPro" id="IPR049943">
    <property type="entry name" value="Ser_HO-MeTrfase-like"/>
</dbReference>
<evidence type="ECO:0000256" key="6">
    <source>
        <dbReference type="ARBA" id="ARBA00022898"/>
    </source>
</evidence>
<sequence length="351" mass="38820">MTLQEKDPIIANLIDEEENRQIRHIELIASENFVSQAVLQATGSVLTNKYAEGYPGARYYGGCEVVDKVESLAQERLKQLFGVEYANKPKLIIAGASSYSRFVHFKEFYQIAQEVGAYLMCDIAHIAGPIVAGLHPTPVGCSHFITSTTHKTLRGPRGGIIMMGKDFENWQGVKTLQGRVKKTSELVNSAVIPGTQGGPLLHVIAAKAVAFKEALSLEFKRYQKQVLANAKHMAKVFSDLGYRVVSGGTDNHLFCLDLRSKAITGRDAEKKLNQVGITLNKNAIPFDTTSPFVTSGIRIGTPAMTTRGLKEIDMEKVANLIHEVLECQEEKRLTRIKQEIGEWMQGFPMPD</sequence>
<evidence type="ECO:0000313" key="10">
    <source>
        <dbReference type="EMBL" id="KAL0264027.1"/>
    </source>
</evidence>
<dbReference type="PROSITE" id="PS00096">
    <property type="entry name" value="SHMT"/>
    <property type="match status" value="1"/>
</dbReference>
<dbReference type="InterPro" id="IPR015422">
    <property type="entry name" value="PyrdxlP-dep_Trfase_small"/>
</dbReference>
<dbReference type="Gene3D" id="3.90.1150.10">
    <property type="entry name" value="Aspartate Aminotransferase, domain 1"/>
    <property type="match status" value="1"/>
</dbReference>
<evidence type="ECO:0000256" key="4">
    <source>
        <dbReference type="ARBA" id="ARBA00022563"/>
    </source>
</evidence>
<dbReference type="SUPFAM" id="SSF53383">
    <property type="entry name" value="PLP-dependent transferases"/>
    <property type="match status" value="1"/>
</dbReference>
<feature type="modified residue" description="N6-(pyridoxal phosphate)lysine" evidence="7">
    <location>
        <position position="151"/>
    </location>
</feature>
<dbReference type="Pfam" id="PF00464">
    <property type="entry name" value="SHMT"/>
    <property type="match status" value="2"/>
</dbReference>
<comment type="cofactor">
    <cofactor evidence="1 7 8">
        <name>pyridoxal 5'-phosphate</name>
        <dbReference type="ChEBI" id="CHEBI:597326"/>
    </cofactor>
</comment>
<comment type="similarity">
    <text evidence="3 8">Belongs to the SHMT family.</text>
</comment>
<protein>
    <recommendedName>
        <fullName evidence="8">Serine hydroxymethyltransferase</fullName>
        <ecNumber evidence="8">2.1.2.1</ecNumber>
    </recommendedName>
</protein>
<keyword evidence="6 7" id="KW-0663">Pyridoxal phosphate</keyword>
<dbReference type="PANTHER" id="PTHR11680">
    <property type="entry name" value="SERINE HYDROXYMETHYLTRANSFERASE"/>
    <property type="match status" value="1"/>
</dbReference>
<reference evidence="10" key="1">
    <citation type="journal article" date="2024" name="Gigascience">
        <title>Chromosome-level genome of the poultry shaft louse Menopon gallinae provides insight into the host-switching and adaptive evolution of parasitic lice.</title>
        <authorList>
            <person name="Xu Y."/>
            <person name="Ma L."/>
            <person name="Liu S."/>
            <person name="Liang Y."/>
            <person name="Liu Q."/>
            <person name="He Z."/>
            <person name="Tian L."/>
            <person name="Duan Y."/>
            <person name="Cai W."/>
            <person name="Li H."/>
            <person name="Song F."/>
        </authorList>
    </citation>
    <scope>NUCLEOTIDE SEQUENCE</scope>
    <source>
        <strain evidence="10">Cailab_2023a</strain>
    </source>
</reference>
<dbReference type="AlphaFoldDB" id="A0AAW2H6U9"/>
<evidence type="ECO:0000256" key="1">
    <source>
        <dbReference type="ARBA" id="ARBA00001933"/>
    </source>
</evidence>
<keyword evidence="4 8" id="KW-0554">One-carbon metabolism</keyword>
<comment type="function">
    <text evidence="8">Interconversion of serine and glycine.</text>
</comment>
<name>A0AAW2H6U9_9NEOP</name>
<comment type="pathway">
    <text evidence="2 8">One-carbon metabolism; tetrahydrofolate interconversion.</text>
</comment>
<evidence type="ECO:0000256" key="3">
    <source>
        <dbReference type="ARBA" id="ARBA00006376"/>
    </source>
</evidence>
<dbReference type="InterPro" id="IPR015421">
    <property type="entry name" value="PyrdxlP-dep_Trfase_major"/>
</dbReference>
<comment type="catalytic activity">
    <reaction evidence="8">
        <text>(6R)-5,10-methylene-5,6,7,8-tetrahydrofolate + glycine + H2O = (6S)-5,6,7,8-tetrahydrofolate + L-serine</text>
        <dbReference type="Rhea" id="RHEA:15481"/>
        <dbReference type="ChEBI" id="CHEBI:15377"/>
        <dbReference type="ChEBI" id="CHEBI:15636"/>
        <dbReference type="ChEBI" id="CHEBI:33384"/>
        <dbReference type="ChEBI" id="CHEBI:57305"/>
        <dbReference type="ChEBI" id="CHEBI:57453"/>
        <dbReference type="EC" id="2.1.2.1"/>
    </reaction>
</comment>
<proteinExistence type="inferred from homology"/>
<comment type="caution">
    <text evidence="10">The sequence shown here is derived from an EMBL/GenBank/DDBJ whole genome shotgun (WGS) entry which is preliminary data.</text>
</comment>
<dbReference type="CDD" id="cd00378">
    <property type="entry name" value="SHMT"/>
    <property type="match status" value="1"/>
</dbReference>
<dbReference type="InterPro" id="IPR019798">
    <property type="entry name" value="Ser_HO-MeTrfase_PLP_BS"/>
</dbReference>
<evidence type="ECO:0000259" key="9">
    <source>
        <dbReference type="Pfam" id="PF00464"/>
    </source>
</evidence>
<organism evidence="10">
    <name type="scientific">Menopon gallinae</name>
    <name type="common">poultry shaft louse</name>
    <dbReference type="NCBI Taxonomy" id="328185"/>
    <lineage>
        <taxon>Eukaryota</taxon>
        <taxon>Metazoa</taxon>
        <taxon>Ecdysozoa</taxon>
        <taxon>Arthropoda</taxon>
        <taxon>Hexapoda</taxon>
        <taxon>Insecta</taxon>
        <taxon>Pterygota</taxon>
        <taxon>Neoptera</taxon>
        <taxon>Paraneoptera</taxon>
        <taxon>Psocodea</taxon>
        <taxon>Troctomorpha</taxon>
        <taxon>Phthiraptera</taxon>
        <taxon>Amblycera</taxon>
        <taxon>Menoponidae</taxon>
        <taxon>Menopon</taxon>
    </lineage>
</organism>
<feature type="domain" description="Serine hydroxymethyltransferase-like" evidence="9">
    <location>
        <begin position="87"/>
        <end position="321"/>
    </location>
</feature>
<dbReference type="InterPro" id="IPR001085">
    <property type="entry name" value="Ser_HO-MeTrfase"/>
</dbReference>
<gene>
    <name evidence="10" type="ORF">PYX00_011218</name>
</gene>
<dbReference type="NCBIfam" id="NF000586">
    <property type="entry name" value="PRK00011.1"/>
    <property type="match status" value="1"/>
</dbReference>
<dbReference type="GO" id="GO:0004372">
    <property type="term" value="F:glycine hydroxymethyltransferase activity"/>
    <property type="evidence" value="ECO:0007669"/>
    <property type="project" value="UniProtKB-EC"/>
</dbReference>
<evidence type="ECO:0000256" key="5">
    <source>
        <dbReference type="ARBA" id="ARBA00022679"/>
    </source>
</evidence>
<feature type="domain" description="Serine hydroxymethyltransferase-like" evidence="9">
    <location>
        <begin position="3"/>
        <end position="84"/>
    </location>
</feature>
<dbReference type="GO" id="GO:0035999">
    <property type="term" value="P:tetrahydrofolate interconversion"/>
    <property type="evidence" value="ECO:0007669"/>
    <property type="project" value="InterPro"/>
</dbReference>
<dbReference type="InterPro" id="IPR015424">
    <property type="entry name" value="PyrdxlP-dep_Trfase"/>
</dbReference>